<dbReference type="GO" id="GO:0007034">
    <property type="term" value="P:vacuolar transport"/>
    <property type="evidence" value="ECO:0007669"/>
    <property type="project" value="InterPro"/>
</dbReference>
<dbReference type="InterPro" id="IPR005024">
    <property type="entry name" value="Snf7_fam"/>
</dbReference>
<dbReference type="Gene3D" id="6.10.140.1230">
    <property type="match status" value="2"/>
</dbReference>
<keyword evidence="4" id="KW-1185">Reference proteome</keyword>
<sequence length="233" mass="26352">MQTINRFLYGPTAEEKVRAWQGKLRAEQRVLDREMRQLDAATKKAQQTVKQLAKKGDVKSARIMAREVVRSHKQMDRLSVSKARLGSIGNQLQQQLAMVKVTGALQKSTEIMKLSNALIKLPQISQAMREMSMEMTKACRPRHTSCAYQTHILQAGIMEEMLDDTLQMEDDEDLEVEADAEVDKVLYELTEGKLGQAGAAKEDVPSIQDQVEDEETERAMEQYRQQLNGLLSG</sequence>
<evidence type="ECO:0000313" key="3">
    <source>
        <dbReference type="EMBL" id="KAJ8481758.1"/>
    </source>
</evidence>
<name>A0AAD7XBR3_9APHY</name>
<organism evidence="3 4">
    <name type="scientific">Trametes cubensis</name>
    <dbReference type="NCBI Taxonomy" id="1111947"/>
    <lineage>
        <taxon>Eukaryota</taxon>
        <taxon>Fungi</taxon>
        <taxon>Dikarya</taxon>
        <taxon>Basidiomycota</taxon>
        <taxon>Agaricomycotina</taxon>
        <taxon>Agaricomycetes</taxon>
        <taxon>Polyporales</taxon>
        <taxon>Polyporaceae</taxon>
        <taxon>Trametes</taxon>
    </lineage>
</organism>
<dbReference type="Proteomes" id="UP001215151">
    <property type="component" value="Unassembled WGS sequence"/>
</dbReference>
<dbReference type="PANTHER" id="PTHR10476">
    <property type="entry name" value="CHARGED MULTIVESICULAR BODY PROTEIN"/>
    <property type="match status" value="1"/>
</dbReference>
<evidence type="ECO:0000256" key="2">
    <source>
        <dbReference type="SAM" id="MobiDB-lite"/>
    </source>
</evidence>
<evidence type="ECO:0008006" key="5">
    <source>
        <dbReference type="Google" id="ProtNLM"/>
    </source>
</evidence>
<feature type="region of interest" description="Disordered" evidence="2">
    <location>
        <begin position="194"/>
        <end position="218"/>
    </location>
</feature>
<dbReference type="AlphaFoldDB" id="A0AAD7XBR3"/>
<dbReference type="Pfam" id="PF03357">
    <property type="entry name" value="Snf7"/>
    <property type="match status" value="1"/>
</dbReference>
<keyword evidence="1" id="KW-0175">Coiled coil</keyword>
<dbReference type="EMBL" id="JAPEVG010000129">
    <property type="protein sequence ID" value="KAJ8481758.1"/>
    <property type="molecule type" value="Genomic_DNA"/>
</dbReference>
<reference evidence="3" key="1">
    <citation type="submission" date="2022-11" db="EMBL/GenBank/DDBJ databases">
        <title>Genome Sequence of Cubamyces cubensis.</title>
        <authorList>
            <person name="Buettner E."/>
        </authorList>
    </citation>
    <scope>NUCLEOTIDE SEQUENCE</scope>
    <source>
        <strain evidence="3">MPL-01</strain>
    </source>
</reference>
<evidence type="ECO:0000256" key="1">
    <source>
        <dbReference type="SAM" id="Coils"/>
    </source>
</evidence>
<protein>
    <recommendedName>
        <fullName evidence="5">Vacuolar sorting protein VPS24</fullName>
    </recommendedName>
</protein>
<gene>
    <name evidence="3" type="ORF">ONZ51_g5771</name>
</gene>
<feature type="coiled-coil region" evidence="1">
    <location>
        <begin position="24"/>
        <end position="55"/>
    </location>
</feature>
<proteinExistence type="predicted"/>
<evidence type="ECO:0000313" key="4">
    <source>
        <dbReference type="Proteomes" id="UP001215151"/>
    </source>
</evidence>
<accession>A0AAD7XBR3</accession>
<comment type="caution">
    <text evidence="3">The sequence shown here is derived from an EMBL/GenBank/DDBJ whole genome shotgun (WGS) entry which is preliminary data.</text>
</comment>